<dbReference type="PANTHER" id="PTHR36445:SF1">
    <property type="entry name" value="GTP CYCLOHYDROLASE MPTA"/>
    <property type="match status" value="1"/>
</dbReference>
<dbReference type="HAMAP" id="MF_01527_B">
    <property type="entry name" value="GTP_cyclohydrol_B"/>
    <property type="match status" value="1"/>
</dbReference>
<proteinExistence type="inferred from homology"/>
<reference evidence="3" key="1">
    <citation type="submission" date="2022-08" db="EMBL/GenBank/DDBJ databases">
        <title>Genomic Encyclopedia of Type Strains, Phase III (KMG-III): the genomes of soil and plant-associated and newly described type strains.</title>
        <authorList>
            <person name="Whitman W."/>
        </authorList>
    </citation>
    <scope>NUCLEOTIDE SEQUENCE</scope>
    <source>
        <strain evidence="3">HMT 1</strain>
    </source>
</reference>
<dbReference type="PANTHER" id="PTHR36445">
    <property type="entry name" value="GTP CYCLOHYDROLASE MPTA"/>
    <property type="match status" value="1"/>
</dbReference>
<evidence type="ECO:0000256" key="1">
    <source>
        <dbReference type="ARBA" id="ARBA00022801"/>
    </source>
</evidence>
<evidence type="ECO:0000313" key="4">
    <source>
        <dbReference type="Proteomes" id="UP001204445"/>
    </source>
</evidence>
<dbReference type="GO" id="GO:0003934">
    <property type="term" value="F:GTP cyclohydrolase I activity"/>
    <property type="evidence" value="ECO:0007669"/>
    <property type="project" value="UniProtKB-UniRule"/>
</dbReference>
<dbReference type="Gene3D" id="3.10.270.10">
    <property type="entry name" value="Urate Oxidase"/>
    <property type="match status" value="1"/>
</dbReference>
<sequence>MKILNYLEPSIYGCCSMDTKSYELDNNDSSSSESALLDVQSSLDERDIAIDCVGIKDIKLPVTITDYTGDKQNTVATFNMYVGLPGNAKGTHMSRFVKILNSREHEFNSASFRDLIKEVTDSLESETAYIEMAFPYFMEKSAPVSGASGLLNYDVALIGEIRAEDTLVLSLRVIVPVTTLCPCAREISDYGAHSQRSHVTILLETDDHIWIEEIIGLVESKASCELYSQLKGSDEKFVTEKAYDNPRFVEDIVRDIASALAGDRRIGSYSVESENFESIHNHSAYARISSY</sequence>
<dbReference type="NCBIfam" id="NF010200">
    <property type="entry name" value="PRK13674.1-1"/>
    <property type="match status" value="1"/>
</dbReference>
<dbReference type="AlphaFoldDB" id="A0AAE3HK60"/>
<dbReference type="InterPro" id="IPR003801">
    <property type="entry name" value="GTP_cyclohydrolase_FolE2/MptA"/>
</dbReference>
<gene>
    <name evidence="2" type="primary">folE2</name>
    <name evidence="3" type="ORF">J2T55_001876</name>
</gene>
<evidence type="ECO:0000256" key="2">
    <source>
        <dbReference type="HAMAP-Rule" id="MF_01527"/>
    </source>
</evidence>
<comment type="caution">
    <text evidence="3">The sequence shown here is derived from an EMBL/GenBank/DDBJ whole genome shotgun (WGS) entry which is preliminary data.</text>
</comment>
<organism evidence="3 4">
    <name type="scientific">Methylohalomonas lacus</name>
    <dbReference type="NCBI Taxonomy" id="398773"/>
    <lineage>
        <taxon>Bacteria</taxon>
        <taxon>Pseudomonadati</taxon>
        <taxon>Pseudomonadota</taxon>
        <taxon>Gammaproteobacteria</taxon>
        <taxon>Methylohalomonadales</taxon>
        <taxon>Methylohalomonadaceae</taxon>
        <taxon>Methylohalomonas</taxon>
    </lineage>
</organism>
<dbReference type="EC" id="3.5.4.16" evidence="2"/>
<dbReference type="InterPro" id="IPR022838">
    <property type="entry name" value="GTP_cyclohydrolase_FolE2"/>
</dbReference>
<accession>A0AAE3HK60</accession>
<comment type="catalytic activity">
    <reaction evidence="2">
        <text>GTP + H2O = 7,8-dihydroneopterin 3'-triphosphate + formate + H(+)</text>
        <dbReference type="Rhea" id="RHEA:17473"/>
        <dbReference type="ChEBI" id="CHEBI:15377"/>
        <dbReference type="ChEBI" id="CHEBI:15378"/>
        <dbReference type="ChEBI" id="CHEBI:15740"/>
        <dbReference type="ChEBI" id="CHEBI:37565"/>
        <dbReference type="ChEBI" id="CHEBI:58462"/>
        <dbReference type="EC" id="3.5.4.16"/>
    </reaction>
</comment>
<feature type="site" description="May be catalytically important" evidence="2">
    <location>
        <position position="181"/>
    </location>
</feature>
<protein>
    <recommendedName>
        <fullName evidence="2">GTP cyclohydrolase FolE2</fullName>
        <ecNumber evidence="2">3.5.4.16</ecNumber>
    </recommendedName>
</protein>
<evidence type="ECO:0000313" key="3">
    <source>
        <dbReference type="EMBL" id="MCS3903844.1"/>
    </source>
</evidence>
<keyword evidence="4" id="KW-1185">Reference proteome</keyword>
<dbReference type="GO" id="GO:0046654">
    <property type="term" value="P:tetrahydrofolate biosynthetic process"/>
    <property type="evidence" value="ECO:0007669"/>
    <property type="project" value="UniProtKB-UniRule"/>
</dbReference>
<dbReference type="Pfam" id="PF02649">
    <property type="entry name" value="GCHY-1"/>
    <property type="match status" value="1"/>
</dbReference>
<comment type="similarity">
    <text evidence="2">Belongs to the GTP cyclohydrolase IV family.</text>
</comment>
<comment type="pathway">
    <text evidence="2">Cofactor biosynthesis; 7,8-dihydroneopterin triphosphate biosynthesis; 7,8-dihydroneopterin triphosphate from GTP: step 1/1.</text>
</comment>
<comment type="function">
    <text evidence="2">Converts GTP to 7,8-dihydroneopterin triphosphate.</text>
</comment>
<dbReference type="Proteomes" id="UP001204445">
    <property type="component" value="Unassembled WGS sequence"/>
</dbReference>
<name>A0AAE3HK60_9GAMM</name>
<dbReference type="EMBL" id="JANUCT010000012">
    <property type="protein sequence ID" value="MCS3903844.1"/>
    <property type="molecule type" value="Genomic_DNA"/>
</dbReference>
<keyword evidence="1 2" id="KW-0378">Hydrolase</keyword>